<sequence>MNTKTLALAQLPVGHTGRIDTLLARGMTRRRLLDLGLIPGAEVKTIRRSPAGDPTAYLIRGTVIALREEVARQVLVHTKIYSSKEDSNGSVKPCMQ</sequence>
<dbReference type="PANTHER" id="PTHR42954">
    <property type="entry name" value="FE(2+) TRANSPORT PROTEIN A"/>
    <property type="match status" value="1"/>
</dbReference>
<dbReference type="SUPFAM" id="SSF50037">
    <property type="entry name" value="C-terminal domain of transcriptional repressors"/>
    <property type="match status" value="1"/>
</dbReference>
<name>A0A485M6G4_9ZZZZ</name>
<dbReference type="InterPro" id="IPR038157">
    <property type="entry name" value="FeoA_core_dom"/>
</dbReference>
<evidence type="ECO:0000313" key="3">
    <source>
        <dbReference type="EMBL" id="VFU14925.1"/>
    </source>
</evidence>
<reference evidence="3" key="1">
    <citation type="submission" date="2019-03" db="EMBL/GenBank/DDBJ databases">
        <authorList>
            <person name="Hao L."/>
        </authorList>
    </citation>
    <scope>NUCLEOTIDE SEQUENCE</scope>
</reference>
<gene>
    <name evidence="3" type="ORF">SCFA_2760002</name>
</gene>
<dbReference type="Pfam" id="PF04023">
    <property type="entry name" value="FeoA"/>
    <property type="match status" value="1"/>
</dbReference>
<dbReference type="Gene3D" id="2.30.30.90">
    <property type="match status" value="1"/>
</dbReference>
<dbReference type="EMBL" id="CAADRN010000197">
    <property type="protein sequence ID" value="VFU14925.1"/>
    <property type="molecule type" value="Genomic_DNA"/>
</dbReference>
<dbReference type="InterPro" id="IPR008988">
    <property type="entry name" value="Transcriptional_repressor_C"/>
</dbReference>
<dbReference type="InterPro" id="IPR052713">
    <property type="entry name" value="FeoA"/>
</dbReference>
<feature type="domain" description="Ferrous iron transporter FeoA-like" evidence="2">
    <location>
        <begin position="6"/>
        <end position="78"/>
    </location>
</feature>
<dbReference type="PANTHER" id="PTHR42954:SF2">
    <property type="entry name" value="FE(2+) TRANSPORT PROTEIN A"/>
    <property type="match status" value="1"/>
</dbReference>
<dbReference type="AlphaFoldDB" id="A0A485M6G4"/>
<organism evidence="3">
    <name type="scientific">anaerobic digester metagenome</name>
    <dbReference type="NCBI Taxonomy" id="1263854"/>
    <lineage>
        <taxon>unclassified sequences</taxon>
        <taxon>metagenomes</taxon>
        <taxon>ecological metagenomes</taxon>
    </lineage>
</organism>
<evidence type="ECO:0000256" key="1">
    <source>
        <dbReference type="ARBA" id="ARBA00023004"/>
    </source>
</evidence>
<proteinExistence type="predicted"/>
<accession>A0A485M6G4</accession>
<dbReference type="SMART" id="SM00899">
    <property type="entry name" value="FeoA"/>
    <property type="match status" value="1"/>
</dbReference>
<evidence type="ECO:0000259" key="2">
    <source>
        <dbReference type="SMART" id="SM00899"/>
    </source>
</evidence>
<dbReference type="GO" id="GO:0046914">
    <property type="term" value="F:transition metal ion binding"/>
    <property type="evidence" value="ECO:0007669"/>
    <property type="project" value="InterPro"/>
</dbReference>
<keyword evidence="1" id="KW-0408">Iron</keyword>
<protein>
    <submittedName>
        <fullName evidence="3">Iron transporter FeoA (Modular protein)</fullName>
    </submittedName>
</protein>
<dbReference type="InterPro" id="IPR007167">
    <property type="entry name" value="Fe-transptr_FeoA-like"/>
</dbReference>